<evidence type="ECO:0000313" key="4">
    <source>
        <dbReference type="Proteomes" id="UP000601041"/>
    </source>
</evidence>
<organism evidence="3 4">
    <name type="scientific">Pseudorhizobium halotolerans</name>
    <dbReference type="NCBI Taxonomy" id="1233081"/>
    <lineage>
        <taxon>Bacteria</taxon>
        <taxon>Pseudomonadati</taxon>
        <taxon>Pseudomonadota</taxon>
        <taxon>Alphaproteobacteria</taxon>
        <taxon>Hyphomicrobiales</taxon>
        <taxon>Rhizobiaceae</taxon>
        <taxon>Rhizobium/Agrobacterium group</taxon>
        <taxon>Pseudorhizobium</taxon>
    </lineage>
</organism>
<keyword evidence="2" id="KW-0732">Signal</keyword>
<sequence length="140" mass="13466">MKLLSKLSSQPLALPLILFGGIAVAATTERVTLEDGSTCTIIHSDDSEAEATGGLSSSVTAGGGKVTSSTTVNGQTSTTTSGTGSSSSSTAGSSSSSGASASSSSSAGGQSLSTASVVQPDGTVITRRSDGTCDITKPAK</sequence>
<feature type="region of interest" description="Disordered" evidence="1">
    <location>
        <begin position="44"/>
        <end position="140"/>
    </location>
</feature>
<reference evidence="3 4" key="1">
    <citation type="submission" date="2020-11" db="EMBL/GenBank/DDBJ databases">
        <authorList>
            <person name="Lassalle F."/>
        </authorList>
    </citation>
    <scope>NUCLEOTIDE SEQUENCE [LARGE SCALE GENOMIC DNA]</scope>
    <source>
        <strain evidence="3 4">AB21</strain>
    </source>
</reference>
<evidence type="ECO:0000256" key="2">
    <source>
        <dbReference type="SAM" id="SignalP"/>
    </source>
</evidence>
<evidence type="ECO:0008006" key="5">
    <source>
        <dbReference type="Google" id="ProtNLM"/>
    </source>
</evidence>
<comment type="caution">
    <text evidence="3">The sequence shown here is derived from an EMBL/GenBank/DDBJ whole genome shotgun (WGS) entry which is preliminary data.</text>
</comment>
<feature type="compositionally biased region" description="Low complexity" evidence="1">
    <location>
        <begin position="67"/>
        <end position="116"/>
    </location>
</feature>
<keyword evidence="4" id="KW-1185">Reference proteome</keyword>
<accession>A0ABN7JIF0</accession>
<dbReference type="Proteomes" id="UP000601041">
    <property type="component" value="Unassembled WGS sequence"/>
</dbReference>
<feature type="signal peptide" evidence="2">
    <location>
        <begin position="1"/>
        <end position="25"/>
    </location>
</feature>
<proteinExistence type="predicted"/>
<dbReference type="EMBL" id="CABFWE030000005">
    <property type="protein sequence ID" value="CAD7032953.1"/>
    <property type="molecule type" value="Genomic_DNA"/>
</dbReference>
<evidence type="ECO:0000256" key="1">
    <source>
        <dbReference type="SAM" id="MobiDB-lite"/>
    </source>
</evidence>
<feature type="chain" id="PRO_5047513915" description="Glycosyl hydrolase" evidence="2">
    <location>
        <begin position="26"/>
        <end position="140"/>
    </location>
</feature>
<protein>
    <recommendedName>
        <fullName evidence="5">Glycosyl hydrolase</fullName>
    </recommendedName>
</protein>
<evidence type="ECO:0000313" key="3">
    <source>
        <dbReference type="EMBL" id="CAD7032953.1"/>
    </source>
</evidence>
<gene>
    <name evidence="3" type="ORF">RHAB21_02066</name>
</gene>
<name>A0ABN7JIF0_9HYPH</name>